<protein>
    <submittedName>
        <fullName evidence="1">Uncharacterized protein</fullName>
    </submittedName>
</protein>
<keyword evidence="2" id="KW-1185">Reference proteome</keyword>
<dbReference type="PATRIC" id="fig|997350.3.peg.1915"/>
<comment type="caution">
    <text evidence="1">The sequence shown here is derived from an EMBL/GenBank/DDBJ whole genome shotgun (WGS) entry which is preliminary data.</text>
</comment>
<gene>
    <name evidence="1" type="ORF">HMPREF9129_2005</name>
</gene>
<proteinExistence type="predicted"/>
<dbReference type="STRING" id="997350.HMPREF9129_2005"/>
<dbReference type="eggNOG" id="COG4632">
    <property type="taxonomic scope" value="Bacteria"/>
</dbReference>
<dbReference type="EMBL" id="AGBB01000205">
    <property type="protein sequence ID" value="EGY76548.1"/>
    <property type="molecule type" value="Genomic_DNA"/>
</dbReference>
<dbReference type="AlphaFoldDB" id="G4D6H5"/>
<evidence type="ECO:0000313" key="2">
    <source>
        <dbReference type="Proteomes" id="UP000003422"/>
    </source>
</evidence>
<evidence type="ECO:0000313" key="1">
    <source>
        <dbReference type="EMBL" id="EGY76548.1"/>
    </source>
</evidence>
<name>G4D6H5_9FIRM</name>
<dbReference type="HOGENOM" id="CLU_1336475_0_0_9"/>
<accession>G4D6H5</accession>
<sequence length="205" mass="23325">MEVVMKKFKLSYFVFIFLLILNSNVYAKEVLREEFSPGATRVSHDVTYQNKNVKVEVIELDLNNPYLNLKVVAGDGKYTQRATVSSMAKRTNANALVNADYFNMLLQGAPDNASIIDGRLVSSPSVYTDRHTLGITSDNRAIIDTTYFEGKVIAPNNVSYPIDGLNRSYYWYDGTGEYSHENKIQVYNDFWASASRGEKKIVKYW</sequence>
<organism evidence="1 2">
    <name type="scientific">Peptoniphilus indolicus ATCC 29427</name>
    <dbReference type="NCBI Taxonomy" id="997350"/>
    <lineage>
        <taxon>Bacteria</taxon>
        <taxon>Bacillati</taxon>
        <taxon>Bacillota</taxon>
        <taxon>Tissierellia</taxon>
        <taxon>Tissierellales</taxon>
        <taxon>Peptoniphilaceae</taxon>
        <taxon>Peptoniphilus</taxon>
    </lineage>
</organism>
<dbReference type="Proteomes" id="UP000003422">
    <property type="component" value="Unassembled WGS sequence"/>
</dbReference>
<reference evidence="1 2" key="1">
    <citation type="submission" date="2011-06" db="EMBL/GenBank/DDBJ databases">
        <authorList>
            <person name="Muzny D."/>
            <person name="Qin X."/>
            <person name="Deng J."/>
            <person name="Jiang H."/>
            <person name="Liu Y."/>
            <person name="Qu J."/>
            <person name="Song X.-Z."/>
            <person name="Zhang L."/>
            <person name="Thornton R."/>
            <person name="Coyle M."/>
            <person name="Francisco L."/>
            <person name="Jackson L."/>
            <person name="Javaid M."/>
            <person name="Korchina V."/>
            <person name="Kovar C."/>
            <person name="Mata R."/>
            <person name="Mathew T."/>
            <person name="Ngo R."/>
            <person name="Nguyen L."/>
            <person name="Nguyen N."/>
            <person name="Okwuonu G."/>
            <person name="Ongeri F."/>
            <person name="Pham C."/>
            <person name="Simmons D."/>
            <person name="Wilczek-Boney K."/>
            <person name="Hale W."/>
            <person name="Jakkamsetti A."/>
            <person name="Pham P."/>
            <person name="Ruth R."/>
            <person name="San Lucas F."/>
            <person name="Warren J."/>
            <person name="Zhang J."/>
            <person name="Zhao Z."/>
            <person name="Zhou C."/>
            <person name="Zhu D."/>
            <person name="Lee S."/>
            <person name="Bess C."/>
            <person name="Blankenburg K."/>
            <person name="Forbes L."/>
            <person name="Fu Q."/>
            <person name="Gubbala S."/>
            <person name="Hirani K."/>
            <person name="Jayaseelan J.C."/>
            <person name="Lara F."/>
            <person name="Munidasa M."/>
            <person name="Palculict T."/>
            <person name="Patil S."/>
            <person name="Pu L.-L."/>
            <person name="Saada N."/>
            <person name="Tang L."/>
            <person name="Weissenberger G."/>
            <person name="Zhu Y."/>
            <person name="Hemphill L."/>
            <person name="Shang Y."/>
            <person name="Youmans B."/>
            <person name="Ayvaz T."/>
            <person name="Ross M."/>
            <person name="Santibanez J."/>
            <person name="Aqrawi P."/>
            <person name="Gross S."/>
            <person name="Joshi V."/>
            <person name="Fowler G."/>
            <person name="Nazareth L."/>
            <person name="Reid J."/>
            <person name="Worley K."/>
            <person name="Petrosino J."/>
            <person name="Highlander S."/>
            <person name="Gibbs R."/>
        </authorList>
    </citation>
    <scope>NUCLEOTIDE SEQUENCE [LARGE SCALE GENOMIC DNA]</scope>
    <source>
        <strain evidence="1 2">ATCC 29427</strain>
    </source>
</reference>